<feature type="compositionally biased region" description="Basic and acidic residues" evidence="2">
    <location>
        <begin position="39"/>
        <end position="48"/>
    </location>
</feature>
<evidence type="ECO:0000313" key="5">
    <source>
        <dbReference type="Proteomes" id="UP000054549"/>
    </source>
</evidence>
<dbReference type="EMBL" id="KN818227">
    <property type="protein sequence ID" value="KIL69001.1"/>
    <property type="molecule type" value="Genomic_DNA"/>
</dbReference>
<dbReference type="STRING" id="946122.A0A0C2XHT9"/>
<keyword evidence="1" id="KW-0479">Metal-binding</keyword>
<sequence length="568" mass="64734">MPAKRIRPIFFGHNIPCPQRCGRFFINEAGVKSHLHIHRQQDRARAHYEPQAVDDVPQQPPTPPAPTSPHTFNNNTYGNNKPDAHANSSDDFEESDWECQPRILTSRSLSPELSKNSLCAALEEITYHPTINGRPCDQQGQFIPHQSPPPPWDDPAPDDFSPYESREHFELAELLYKCNQMSRTNISDLMQILAHMQEDQDADPLFVNVDELYATIDATELGDVAWESFTVSYNGIIEEENDVPWKNASYDIWFRNPLQVLKNQLSNCNFAKEMDFTPKKVFDKNGKRCYQDLMSGQWAWRQADIVAQDTENHGATLCPVILGSDKMTVSIATGQNDYYPLYLSNGLIHNNVQRAHWNGRGFKQWTGNDSKALMKVYLATISGLVPPRMVRAVRYLIEFCYLVCRSVLDDDDLDMLEELLAQFHEARKILEEQGVRPTGFNLPQQHSITHYRHQIIEFGAPNGLCMSITESKHISAVKDPYRRSSRNEPLGEILIINQCMEKLAATRTEFTAHGLFDHSSFRGHREAPPSILERIRKILDDKDDEGGAIDSRDILGEVLMSRKSGEQA</sequence>
<gene>
    <name evidence="4" type="ORF">M378DRAFT_8424</name>
</gene>
<dbReference type="PROSITE" id="PS00028">
    <property type="entry name" value="ZINC_FINGER_C2H2_1"/>
    <property type="match status" value="1"/>
</dbReference>
<evidence type="ECO:0000256" key="2">
    <source>
        <dbReference type="SAM" id="MobiDB-lite"/>
    </source>
</evidence>
<keyword evidence="5" id="KW-1185">Reference proteome</keyword>
<dbReference type="InterPro" id="IPR041078">
    <property type="entry name" value="Plavaka"/>
</dbReference>
<feature type="region of interest" description="Disordered" evidence="2">
    <location>
        <begin position="36"/>
        <end position="94"/>
    </location>
</feature>
<evidence type="ECO:0000259" key="3">
    <source>
        <dbReference type="PROSITE" id="PS50157"/>
    </source>
</evidence>
<feature type="compositionally biased region" description="Polar residues" evidence="2">
    <location>
        <begin position="68"/>
        <end position="79"/>
    </location>
</feature>
<dbReference type="AlphaFoldDB" id="A0A0C2XHT9"/>
<accession>A0A0C2XHT9</accession>
<protein>
    <recommendedName>
        <fullName evidence="3">C2H2-type domain-containing protein</fullName>
    </recommendedName>
</protein>
<evidence type="ECO:0000256" key="1">
    <source>
        <dbReference type="PROSITE-ProRule" id="PRU00042"/>
    </source>
</evidence>
<dbReference type="Pfam" id="PF18759">
    <property type="entry name" value="Plavaka"/>
    <property type="match status" value="1"/>
</dbReference>
<feature type="domain" description="C2H2-type" evidence="3">
    <location>
        <begin position="15"/>
        <end position="43"/>
    </location>
</feature>
<keyword evidence="1" id="KW-0862">Zinc</keyword>
<dbReference type="InterPro" id="IPR013087">
    <property type="entry name" value="Znf_C2H2_type"/>
</dbReference>
<evidence type="ECO:0000313" key="4">
    <source>
        <dbReference type="EMBL" id="KIL69001.1"/>
    </source>
</evidence>
<dbReference type="Proteomes" id="UP000054549">
    <property type="component" value="Unassembled WGS sequence"/>
</dbReference>
<dbReference type="GO" id="GO:0008270">
    <property type="term" value="F:zinc ion binding"/>
    <property type="evidence" value="ECO:0007669"/>
    <property type="project" value="UniProtKB-KW"/>
</dbReference>
<dbReference type="InParanoid" id="A0A0C2XHT9"/>
<dbReference type="PROSITE" id="PS50157">
    <property type="entry name" value="ZINC_FINGER_C2H2_2"/>
    <property type="match status" value="1"/>
</dbReference>
<dbReference type="HOGENOM" id="CLU_006344_1_1_1"/>
<name>A0A0C2XHT9_AMAMK</name>
<dbReference type="OrthoDB" id="3199698at2759"/>
<proteinExistence type="predicted"/>
<reference evidence="4 5" key="1">
    <citation type="submission" date="2014-04" db="EMBL/GenBank/DDBJ databases">
        <title>Evolutionary Origins and Diversification of the Mycorrhizal Mutualists.</title>
        <authorList>
            <consortium name="DOE Joint Genome Institute"/>
            <consortium name="Mycorrhizal Genomics Consortium"/>
            <person name="Kohler A."/>
            <person name="Kuo A."/>
            <person name="Nagy L.G."/>
            <person name="Floudas D."/>
            <person name="Copeland A."/>
            <person name="Barry K.W."/>
            <person name="Cichocki N."/>
            <person name="Veneault-Fourrey C."/>
            <person name="LaButti K."/>
            <person name="Lindquist E.A."/>
            <person name="Lipzen A."/>
            <person name="Lundell T."/>
            <person name="Morin E."/>
            <person name="Murat C."/>
            <person name="Riley R."/>
            <person name="Ohm R."/>
            <person name="Sun H."/>
            <person name="Tunlid A."/>
            <person name="Henrissat B."/>
            <person name="Grigoriev I.V."/>
            <person name="Hibbett D.S."/>
            <person name="Martin F."/>
        </authorList>
    </citation>
    <scope>NUCLEOTIDE SEQUENCE [LARGE SCALE GENOMIC DNA]</scope>
    <source>
        <strain evidence="4 5">Koide BX008</strain>
    </source>
</reference>
<feature type="compositionally biased region" description="Pro residues" evidence="2">
    <location>
        <begin position="58"/>
        <end position="67"/>
    </location>
</feature>
<organism evidence="4 5">
    <name type="scientific">Amanita muscaria (strain Koide BX008)</name>
    <dbReference type="NCBI Taxonomy" id="946122"/>
    <lineage>
        <taxon>Eukaryota</taxon>
        <taxon>Fungi</taxon>
        <taxon>Dikarya</taxon>
        <taxon>Basidiomycota</taxon>
        <taxon>Agaricomycotina</taxon>
        <taxon>Agaricomycetes</taxon>
        <taxon>Agaricomycetidae</taxon>
        <taxon>Agaricales</taxon>
        <taxon>Pluteineae</taxon>
        <taxon>Amanitaceae</taxon>
        <taxon>Amanita</taxon>
    </lineage>
</organism>
<keyword evidence="1" id="KW-0863">Zinc-finger</keyword>